<dbReference type="InterPro" id="IPR006131">
    <property type="entry name" value="Asp_carbamoyltransf_Asp/Orn-bd"/>
</dbReference>
<name>F4GJI6_PARC1</name>
<protein>
    <recommendedName>
        <fullName evidence="2 8">Aspartate carbamoyltransferase</fullName>
        <ecNumber evidence="2 8">2.1.3.2</ecNumber>
    </recommendedName>
</protein>
<evidence type="ECO:0000259" key="9">
    <source>
        <dbReference type="Pfam" id="PF00185"/>
    </source>
</evidence>
<dbReference type="eggNOG" id="COG1781">
    <property type="taxonomic scope" value="Bacteria"/>
</dbReference>
<evidence type="ECO:0000259" key="12">
    <source>
        <dbReference type="Pfam" id="PF02748"/>
    </source>
</evidence>
<dbReference type="EMBL" id="CP002659">
    <property type="protein sequence ID" value="AEC02251.1"/>
    <property type="molecule type" value="Genomic_DNA"/>
</dbReference>
<dbReference type="SUPFAM" id="SSF53671">
    <property type="entry name" value="Aspartate/ornithine carbamoyltransferase"/>
    <property type="match status" value="1"/>
</dbReference>
<dbReference type="NCBIfam" id="TIGR00670">
    <property type="entry name" value="asp_carb_tr"/>
    <property type="match status" value="1"/>
</dbReference>
<evidence type="ECO:0000256" key="4">
    <source>
        <dbReference type="ARBA" id="ARBA00022723"/>
    </source>
</evidence>
<dbReference type="GO" id="GO:0046872">
    <property type="term" value="F:metal ion binding"/>
    <property type="evidence" value="ECO:0007669"/>
    <property type="project" value="UniProtKB-KW"/>
</dbReference>
<dbReference type="InterPro" id="IPR036792">
    <property type="entry name" value="Asp_carbatrfase_reg_C_sf"/>
</dbReference>
<dbReference type="SUPFAM" id="SSF57825">
    <property type="entry name" value="Aspartate carbamoyltransferase, Regulatory-chain, C-terminal domain"/>
    <property type="match status" value="1"/>
</dbReference>
<keyword evidence="6" id="KW-0665">Pyrimidine biosynthesis</keyword>
<dbReference type="InterPro" id="IPR006132">
    <property type="entry name" value="Asp/Orn_carbamoyltranf_P-bd"/>
</dbReference>
<evidence type="ECO:0000313" key="13">
    <source>
        <dbReference type="EMBL" id="AEC02251.1"/>
    </source>
</evidence>
<dbReference type="Pfam" id="PF02748">
    <property type="entry name" value="PyrI_C"/>
    <property type="match status" value="1"/>
</dbReference>
<dbReference type="GO" id="GO:0009347">
    <property type="term" value="C:aspartate carbamoyltransferase complex"/>
    <property type="evidence" value="ECO:0007669"/>
    <property type="project" value="InterPro"/>
</dbReference>
<reference evidence="13 14" key="2">
    <citation type="journal article" date="2012" name="Stand. Genomic Sci.">
        <title>Complete genome sequence of the termite hindgut bacterium Spirochaeta coccoides type strain (SPN1(T)), reclassification in the genus Sphaerochaeta as Sphaerochaeta coccoides comb. nov. and emendations of the family Spirochaetaceae and the genus Sphaerochaeta.</title>
        <authorList>
            <person name="Abt B."/>
            <person name="Han C."/>
            <person name="Scheuner C."/>
            <person name="Lu M."/>
            <person name="Lapidus A."/>
            <person name="Nolan M."/>
            <person name="Lucas S."/>
            <person name="Hammon N."/>
            <person name="Deshpande S."/>
            <person name="Cheng J.F."/>
            <person name="Tapia R."/>
            <person name="Goodwin L.A."/>
            <person name="Pitluck S."/>
            <person name="Liolios K."/>
            <person name="Pagani I."/>
            <person name="Ivanova N."/>
            <person name="Mavromatis K."/>
            <person name="Mikhailova N."/>
            <person name="Huntemann M."/>
            <person name="Pati A."/>
            <person name="Chen A."/>
            <person name="Palaniappan K."/>
            <person name="Land M."/>
            <person name="Hauser L."/>
            <person name="Brambilla E.M."/>
            <person name="Rohde M."/>
            <person name="Spring S."/>
            <person name="Gronow S."/>
            <person name="Goker M."/>
            <person name="Woyke T."/>
            <person name="Bristow J."/>
            <person name="Eisen J.A."/>
            <person name="Markowitz V."/>
            <person name="Hugenholtz P."/>
            <person name="Kyrpides N.C."/>
            <person name="Klenk H.P."/>
            <person name="Detter J.C."/>
        </authorList>
    </citation>
    <scope>NUCLEOTIDE SEQUENCE [LARGE SCALE GENOMIC DNA]</scope>
    <source>
        <strain evidence="14">ATCC BAA-1237 / DSM 17374 / SPN1</strain>
    </source>
</reference>
<gene>
    <name evidence="13" type="ordered locus">Spico_1029</name>
</gene>
<keyword evidence="3 13" id="KW-0808">Transferase</keyword>
<dbReference type="Pfam" id="PF02729">
    <property type="entry name" value="OTCace_N"/>
    <property type="match status" value="1"/>
</dbReference>
<dbReference type="PRINTS" id="PR00100">
    <property type="entry name" value="AOTCASE"/>
</dbReference>
<organism evidence="13 14">
    <name type="scientific">Parasphaerochaeta coccoides (strain ATCC BAA-1237 / DSM 17374 / SPN1)</name>
    <name type="common">Sphaerochaeta coccoides</name>
    <dbReference type="NCBI Taxonomy" id="760011"/>
    <lineage>
        <taxon>Bacteria</taxon>
        <taxon>Pseudomonadati</taxon>
        <taxon>Spirochaetota</taxon>
        <taxon>Spirochaetia</taxon>
        <taxon>Spirochaetales</taxon>
        <taxon>Sphaerochaetaceae</taxon>
        <taxon>Parasphaerochaeta</taxon>
    </lineage>
</organism>
<feature type="domain" description="Aspartate/ornithine carbamoyltransferase carbamoyl-P binding" evidence="11">
    <location>
        <begin position="9"/>
        <end position="168"/>
    </location>
</feature>
<dbReference type="GO" id="GO:0004070">
    <property type="term" value="F:aspartate carbamoyltransferase activity"/>
    <property type="evidence" value="ECO:0007669"/>
    <property type="project" value="UniProtKB-UniRule"/>
</dbReference>
<dbReference type="InterPro" id="IPR002082">
    <property type="entry name" value="Asp_carbamoyltransf"/>
</dbReference>
<evidence type="ECO:0000256" key="3">
    <source>
        <dbReference type="ARBA" id="ARBA00022679"/>
    </source>
</evidence>
<keyword evidence="4" id="KW-0479">Metal-binding</keyword>
<feature type="domain" description="Aspartate carbamoyltransferase regulatory subunit N-terminal" evidence="10">
    <location>
        <begin position="376"/>
        <end position="470"/>
    </location>
</feature>
<dbReference type="KEGG" id="scc:Spico_1029"/>
<feature type="domain" description="Aspartate/ornithine carbamoyltransferase Asp/Orn-binding" evidence="9">
    <location>
        <begin position="176"/>
        <end position="333"/>
    </location>
</feature>
<sequence length="538" mass="61757">MGENVFSGRSLCVIDDFSVQERQYLFSRTKELKDAIVEGREDRADVFRINDQDYGIYEVFLEDSTRTRESFRNAAKFHHVKVSELNVDSSSFTKGESFADTFNTLCGYSNAIFIIRSKVEGVCRWLEQECTDYARRNGLPYTPVFINAGDGKHEHPTQELLDEFTFLEDNLWSTENIHLALVGDLFHGRTVHSKANGLTLWKNVKVDLIAPKELSMPASYVVKMKENGFDVRSFSSLEEYLAQDDIAPKWYFTRPQLERMGERILKRQDELRASITFRKEWLDVIDPATRFYHPLPRHKEHPTIPTFLDATPFNAWERQSINGMYVRMVLLSFVSGRIGEDFIPPVHETKTEAEDYIVKVSLEGKEGKPKQYSEGVKPLHDGIVIDHICTGDTPSEIREHMRRISRVLDLDDGRGGEWISCGEDGRFKGILFRPEVAPLPRKSLKRLAAVAPGCTLNIISGAKITEKYRMRMPPRIYNFDDLGCTNTACISHESLHEGVPAMFRRTADDKFECAWCDTVHGFKEIWKGAMARDKREEA</sequence>
<proteinExistence type="predicted"/>
<dbReference type="SUPFAM" id="SSF54893">
    <property type="entry name" value="Aspartate carbamoyltransferase, Regulatory-chain, N-terminal domain"/>
    <property type="match status" value="1"/>
</dbReference>
<dbReference type="GO" id="GO:0009220">
    <property type="term" value="P:pyrimidine ribonucleotide biosynthetic process"/>
    <property type="evidence" value="ECO:0007669"/>
    <property type="project" value="UniProtKB-UniRule"/>
</dbReference>
<evidence type="ECO:0000256" key="1">
    <source>
        <dbReference type="ARBA" id="ARBA00004852"/>
    </source>
</evidence>
<keyword evidence="5" id="KW-0862">Zinc</keyword>
<keyword evidence="14" id="KW-1185">Reference proteome</keyword>
<dbReference type="GO" id="GO:0016597">
    <property type="term" value="F:amino acid binding"/>
    <property type="evidence" value="ECO:0007669"/>
    <property type="project" value="InterPro"/>
</dbReference>
<evidence type="ECO:0000256" key="6">
    <source>
        <dbReference type="ARBA" id="ARBA00022975"/>
    </source>
</evidence>
<dbReference type="GO" id="GO:0006207">
    <property type="term" value="P:'de novo' pyrimidine nucleobase biosynthetic process"/>
    <property type="evidence" value="ECO:0007669"/>
    <property type="project" value="InterPro"/>
</dbReference>
<dbReference type="STRING" id="760011.Spico_1029"/>
<evidence type="ECO:0000256" key="2">
    <source>
        <dbReference type="ARBA" id="ARBA00013008"/>
    </source>
</evidence>
<dbReference type="PANTHER" id="PTHR35805">
    <property type="entry name" value="ASPARTATE CARBAMOYLTRANSFERASE REGULATORY CHAIN"/>
    <property type="match status" value="1"/>
</dbReference>
<evidence type="ECO:0000256" key="7">
    <source>
        <dbReference type="ARBA" id="ARBA00048859"/>
    </source>
</evidence>
<dbReference type="Pfam" id="PF00185">
    <property type="entry name" value="OTCace"/>
    <property type="match status" value="1"/>
</dbReference>
<dbReference type="InterPro" id="IPR006130">
    <property type="entry name" value="Asp/Orn_carbamoylTrfase"/>
</dbReference>
<accession>F4GJI6</accession>
<dbReference type="OrthoDB" id="9802587at2"/>
<dbReference type="Proteomes" id="UP000007939">
    <property type="component" value="Chromosome"/>
</dbReference>
<dbReference type="PRINTS" id="PR00101">
    <property type="entry name" value="ATCASE"/>
</dbReference>
<dbReference type="RefSeq" id="WP_013739646.1">
    <property type="nucleotide sequence ID" value="NC_015436.1"/>
</dbReference>
<reference evidence="14" key="1">
    <citation type="submission" date="2011-04" db="EMBL/GenBank/DDBJ databases">
        <title>The complete genome of Spirochaeta coccoides DSM 17374.</title>
        <authorList>
            <person name="Lucas S."/>
            <person name="Copeland A."/>
            <person name="Lapidus A."/>
            <person name="Bruce D."/>
            <person name="Goodwin L."/>
            <person name="Pitluck S."/>
            <person name="Peters L."/>
            <person name="Kyrpides N."/>
            <person name="Mavromatis K."/>
            <person name="Pagani I."/>
            <person name="Ivanova N."/>
            <person name="Ovchinnikova G."/>
            <person name="Lu M."/>
            <person name="Detter J.C."/>
            <person name="Tapia R."/>
            <person name="Han C."/>
            <person name="Land M."/>
            <person name="Hauser L."/>
            <person name="Markowitz V."/>
            <person name="Cheng J.-F."/>
            <person name="Hugenholtz P."/>
            <person name="Woyke T."/>
            <person name="Wu D."/>
            <person name="Spring S."/>
            <person name="Schroeder M."/>
            <person name="Brambilla E."/>
            <person name="Klenk H.-P."/>
            <person name="Eisen J.A."/>
        </authorList>
    </citation>
    <scope>NUCLEOTIDE SEQUENCE [LARGE SCALE GENOMIC DNA]</scope>
    <source>
        <strain evidence="14">ATCC BAA-1237 / DSM 17374 / SPN1</strain>
    </source>
</reference>
<comment type="pathway">
    <text evidence="1">Pyrimidine metabolism; UMP biosynthesis via de novo pathway; (S)-dihydroorotate from bicarbonate: step 2/3.</text>
</comment>
<comment type="catalytic activity">
    <reaction evidence="7">
        <text>carbamoyl phosphate + L-aspartate = N-carbamoyl-L-aspartate + phosphate + H(+)</text>
        <dbReference type="Rhea" id="RHEA:20013"/>
        <dbReference type="ChEBI" id="CHEBI:15378"/>
        <dbReference type="ChEBI" id="CHEBI:29991"/>
        <dbReference type="ChEBI" id="CHEBI:32814"/>
        <dbReference type="ChEBI" id="CHEBI:43474"/>
        <dbReference type="ChEBI" id="CHEBI:58228"/>
        <dbReference type="EC" id="2.1.3.2"/>
    </reaction>
</comment>
<feature type="domain" description="Aspartate carbamoyltransferase regulatory subunit C-terminal" evidence="12">
    <location>
        <begin position="475"/>
        <end position="525"/>
    </location>
</feature>
<dbReference type="InterPro" id="IPR020542">
    <property type="entry name" value="Asp_carbamoyltrfase_reg_C"/>
</dbReference>
<dbReference type="InterPro" id="IPR020545">
    <property type="entry name" value="Asp_carbamoyltransf_reg_N"/>
</dbReference>
<dbReference type="InterPro" id="IPR036793">
    <property type="entry name" value="Asp_carbatrfase_reg_N_sf"/>
</dbReference>
<evidence type="ECO:0000256" key="5">
    <source>
        <dbReference type="ARBA" id="ARBA00022833"/>
    </source>
</evidence>
<dbReference type="Gene3D" id="3.40.50.1370">
    <property type="entry name" value="Aspartate/ornithine carbamoyltransferase"/>
    <property type="match status" value="2"/>
</dbReference>
<dbReference type="InterPro" id="IPR036901">
    <property type="entry name" value="Asp/Orn_carbamoylTrfase_sf"/>
</dbReference>
<dbReference type="AlphaFoldDB" id="F4GJI6"/>
<dbReference type="PROSITE" id="PS00097">
    <property type="entry name" value="CARBAMOYLTRANSFERASE"/>
    <property type="match status" value="1"/>
</dbReference>
<evidence type="ECO:0000259" key="10">
    <source>
        <dbReference type="Pfam" id="PF01948"/>
    </source>
</evidence>
<dbReference type="Pfam" id="PF01948">
    <property type="entry name" value="PyrI"/>
    <property type="match status" value="1"/>
</dbReference>
<dbReference type="InterPro" id="IPR002801">
    <property type="entry name" value="Asp_carbamoylTrfase_reg"/>
</dbReference>
<dbReference type="PANTHER" id="PTHR35805:SF1">
    <property type="entry name" value="ASPARTATE CARBAMOYLTRANSFERASE REGULATORY CHAIN"/>
    <property type="match status" value="1"/>
</dbReference>
<dbReference type="Gene3D" id="3.30.70.140">
    <property type="entry name" value="Aspartate carbamoyltransferase regulatory subunit, N-terminal domain"/>
    <property type="match status" value="1"/>
</dbReference>
<evidence type="ECO:0000313" key="14">
    <source>
        <dbReference type="Proteomes" id="UP000007939"/>
    </source>
</evidence>
<evidence type="ECO:0000256" key="8">
    <source>
        <dbReference type="NCBIfam" id="TIGR00670"/>
    </source>
</evidence>
<dbReference type="HOGENOM" id="CLU_039403_0_0_12"/>
<dbReference type="EC" id="2.1.3.2" evidence="2 8"/>
<evidence type="ECO:0000259" key="11">
    <source>
        <dbReference type="Pfam" id="PF02729"/>
    </source>
</evidence>
<dbReference type="GO" id="GO:0006520">
    <property type="term" value="P:amino acid metabolic process"/>
    <property type="evidence" value="ECO:0007669"/>
    <property type="project" value="InterPro"/>
</dbReference>
<dbReference type="eggNOG" id="COG0540">
    <property type="taxonomic scope" value="Bacteria"/>
</dbReference>